<keyword evidence="2 4" id="KW-0378">Hydrolase</keyword>
<comment type="similarity">
    <text evidence="1 4">Belongs to the glycosyl hydrolase 43 family.</text>
</comment>
<dbReference type="PANTHER" id="PTHR42812">
    <property type="entry name" value="BETA-XYLOSIDASE"/>
    <property type="match status" value="1"/>
</dbReference>
<organism evidence="6 7">
    <name type="scientific">Paenibacillus vini</name>
    <dbReference type="NCBI Taxonomy" id="1476024"/>
    <lineage>
        <taxon>Bacteria</taxon>
        <taxon>Bacillati</taxon>
        <taxon>Bacillota</taxon>
        <taxon>Bacilli</taxon>
        <taxon>Bacillales</taxon>
        <taxon>Paenibacillaceae</taxon>
        <taxon>Paenibacillus</taxon>
    </lineage>
</organism>
<evidence type="ECO:0000259" key="5">
    <source>
        <dbReference type="Pfam" id="PF17851"/>
    </source>
</evidence>
<keyword evidence="7" id="KW-1185">Reference proteome</keyword>
<dbReference type="InterPro" id="IPR041542">
    <property type="entry name" value="GH43_C2"/>
</dbReference>
<evidence type="ECO:0000256" key="2">
    <source>
        <dbReference type="ARBA" id="ARBA00022801"/>
    </source>
</evidence>
<dbReference type="Pfam" id="PF17851">
    <property type="entry name" value="GH43_C2"/>
    <property type="match status" value="1"/>
</dbReference>
<evidence type="ECO:0000256" key="3">
    <source>
        <dbReference type="ARBA" id="ARBA00023295"/>
    </source>
</evidence>
<protein>
    <submittedName>
        <fullName evidence="6">Beta-xylosidase</fullName>
    </submittedName>
</protein>
<gene>
    <name evidence="6" type="ORF">J42TS3_33880</name>
</gene>
<dbReference type="CDD" id="cd09001">
    <property type="entry name" value="GH43_FsAxh1-like"/>
    <property type="match status" value="1"/>
</dbReference>
<dbReference type="Pfam" id="PF04616">
    <property type="entry name" value="Glyco_hydro_43"/>
    <property type="match status" value="1"/>
</dbReference>
<dbReference type="EMBL" id="BOSL01000011">
    <property type="protein sequence ID" value="GIP54353.1"/>
    <property type="molecule type" value="Genomic_DNA"/>
</dbReference>
<dbReference type="Gene3D" id="2.115.10.20">
    <property type="entry name" value="Glycosyl hydrolase domain, family 43"/>
    <property type="match status" value="1"/>
</dbReference>
<sequence length="506" mass="57654">MVKTTITNPVIWADVPDVSVIRVGTTFYMVSTSMHSMPGCPIMKSDNLMHWELVNYVFDTLEDHDAHHLLDGTGIYGNGSWAASLRYHKGMYYVCFSCNDMDRFYVYRTNDIEHGRWERSVLGGLHHDPGLLFDDDDRVYVFYGNGDIRIAELTPDATALKPGGINRLLFETEREGIGLRAEGCHAYKLNGFYYLFFIEWPNTGNCRRRQVVYRSRELLGPYEHRVVLDDDMGYHNKGVAQGGIVDTPAGEWYAVLFQDHDAVGRIPCVVPVHWENDWPVFGIDGKVPSSFEADLPERLPKPLVISDDFDYDENKLALNWQWNHNPDNLLWSVTSRQGHLRLITGRPAQSVEYARNTLTQRTEGPRCTAMTTVDITGMKPGDRAGLVALQHDFGTVGVQMEEDGSRYVAMTAASGDGAETTVERIRYEGDIIYLKIKFDFEDSADTAEFHYSSDGHRWETIGRPLQLKYTLDHFMGCRIGLYNYATKEAGGFVDFDYFRYGMDSEH</sequence>
<reference evidence="6 7" key="1">
    <citation type="submission" date="2021-03" db="EMBL/GenBank/DDBJ databases">
        <title>Antimicrobial resistance genes in bacteria isolated from Japanese honey, and their potential for conferring macrolide and lincosamide resistance in the American foulbrood pathogen Paenibacillus larvae.</title>
        <authorList>
            <person name="Okamoto M."/>
            <person name="Kumagai M."/>
            <person name="Kanamori H."/>
            <person name="Takamatsu D."/>
        </authorList>
    </citation>
    <scope>NUCLEOTIDE SEQUENCE [LARGE SCALE GENOMIC DNA]</scope>
    <source>
        <strain evidence="6 7">J42TS3</strain>
    </source>
</reference>
<feature type="domain" description="Beta-xylosidase C-terminal Concanavalin A-like" evidence="5">
    <location>
        <begin position="310"/>
        <end position="500"/>
    </location>
</feature>
<dbReference type="SUPFAM" id="SSF49899">
    <property type="entry name" value="Concanavalin A-like lectins/glucanases"/>
    <property type="match status" value="1"/>
</dbReference>
<dbReference type="InterPro" id="IPR006710">
    <property type="entry name" value="Glyco_hydro_43"/>
</dbReference>
<evidence type="ECO:0000313" key="6">
    <source>
        <dbReference type="EMBL" id="GIP54353.1"/>
    </source>
</evidence>
<dbReference type="Gene3D" id="2.60.120.200">
    <property type="match status" value="1"/>
</dbReference>
<evidence type="ECO:0000256" key="4">
    <source>
        <dbReference type="RuleBase" id="RU361187"/>
    </source>
</evidence>
<dbReference type="InterPro" id="IPR023296">
    <property type="entry name" value="Glyco_hydro_beta-prop_sf"/>
</dbReference>
<name>A0ABQ4MEG6_9BACL</name>
<keyword evidence="3 4" id="KW-0326">Glycosidase</keyword>
<dbReference type="SUPFAM" id="SSF75005">
    <property type="entry name" value="Arabinanase/levansucrase/invertase"/>
    <property type="match status" value="1"/>
</dbReference>
<accession>A0ABQ4MEG6</accession>
<dbReference type="RefSeq" id="WP_213655657.1">
    <property type="nucleotide sequence ID" value="NZ_BOSL01000011.1"/>
</dbReference>
<comment type="caution">
    <text evidence="6">The sequence shown here is derived from an EMBL/GenBank/DDBJ whole genome shotgun (WGS) entry which is preliminary data.</text>
</comment>
<dbReference type="InterPro" id="IPR051795">
    <property type="entry name" value="Glycosyl_Hydrlase_43"/>
</dbReference>
<evidence type="ECO:0000313" key="7">
    <source>
        <dbReference type="Proteomes" id="UP000679992"/>
    </source>
</evidence>
<dbReference type="PANTHER" id="PTHR42812:SF12">
    <property type="entry name" value="BETA-XYLOSIDASE-RELATED"/>
    <property type="match status" value="1"/>
</dbReference>
<dbReference type="Proteomes" id="UP000679992">
    <property type="component" value="Unassembled WGS sequence"/>
</dbReference>
<proteinExistence type="inferred from homology"/>
<dbReference type="InterPro" id="IPR013320">
    <property type="entry name" value="ConA-like_dom_sf"/>
</dbReference>
<evidence type="ECO:0000256" key="1">
    <source>
        <dbReference type="ARBA" id="ARBA00009865"/>
    </source>
</evidence>